<organism evidence="8 10">
    <name type="scientific">Aquamicrobium defluvii</name>
    <dbReference type="NCBI Taxonomy" id="69279"/>
    <lineage>
        <taxon>Bacteria</taxon>
        <taxon>Pseudomonadati</taxon>
        <taxon>Pseudomonadota</taxon>
        <taxon>Alphaproteobacteria</taxon>
        <taxon>Hyphomicrobiales</taxon>
        <taxon>Phyllobacteriaceae</taxon>
        <taxon>Aquamicrobium</taxon>
    </lineage>
</organism>
<dbReference type="eggNOG" id="COG2265">
    <property type="taxonomic scope" value="Bacteria"/>
</dbReference>
<dbReference type="InterPro" id="IPR010280">
    <property type="entry name" value="U5_MeTrfase_fam"/>
</dbReference>
<keyword evidence="1" id="KW-0004">4Fe-4S</keyword>
<dbReference type="PANTHER" id="PTHR11061">
    <property type="entry name" value="RNA M5U METHYLTRANSFERASE"/>
    <property type="match status" value="1"/>
</dbReference>
<evidence type="ECO:0000256" key="2">
    <source>
        <dbReference type="ARBA" id="ARBA00022603"/>
    </source>
</evidence>
<dbReference type="PROSITE" id="PS51687">
    <property type="entry name" value="SAM_MT_RNA_M5U"/>
    <property type="match status" value="1"/>
</dbReference>
<dbReference type="Gene3D" id="2.40.50.1070">
    <property type="match status" value="1"/>
</dbReference>
<dbReference type="GO" id="GO:0051539">
    <property type="term" value="F:4 iron, 4 sulfur cluster binding"/>
    <property type="evidence" value="ECO:0007669"/>
    <property type="project" value="UniProtKB-KW"/>
</dbReference>
<dbReference type="Gene3D" id="3.40.50.150">
    <property type="entry name" value="Vaccinia Virus protein VP39"/>
    <property type="match status" value="1"/>
</dbReference>
<keyword evidence="1" id="KW-0408">Iron</keyword>
<dbReference type="PATRIC" id="fig|69279.3.peg.603"/>
<feature type="active site" description="Nucleophile" evidence="6">
    <location>
        <position position="366"/>
    </location>
</feature>
<dbReference type="STRING" id="69279.BG36_08480"/>
<evidence type="ECO:0000256" key="4">
    <source>
        <dbReference type="ARBA" id="ARBA00022691"/>
    </source>
</evidence>
<keyword evidence="4 6" id="KW-0949">S-adenosyl-L-methionine</keyword>
<comment type="similarity">
    <text evidence="6">Belongs to the class I-like SAM-binding methyltransferase superfamily. RNA M5U methyltransferase family.</text>
</comment>
<evidence type="ECO:0000256" key="1">
    <source>
        <dbReference type="ARBA" id="ARBA00022485"/>
    </source>
</evidence>
<dbReference type="EMBL" id="JENY01000002">
    <property type="protein sequence ID" value="EXL10177.1"/>
    <property type="molecule type" value="Genomic_DNA"/>
</dbReference>
<evidence type="ECO:0000313" key="8">
    <source>
        <dbReference type="EMBL" id="EXL10177.1"/>
    </source>
</evidence>
<reference evidence="9 11" key="2">
    <citation type="submission" date="2019-03" db="EMBL/GenBank/DDBJ databases">
        <title>Genomic Encyclopedia of Type Strains, Phase IV (KMG-IV): sequencing the most valuable type-strain genomes for metagenomic binning, comparative biology and taxonomic classification.</title>
        <authorList>
            <person name="Goeker M."/>
        </authorList>
    </citation>
    <scope>NUCLEOTIDE SEQUENCE [LARGE SCALE GENOMIC DNA]</scope>
    <source>
        <strain evidence="9 11">DSM 11603</strain>
    </source>
</reference>
<keyword evidence="3 6" id="KW-0808">Transferase</keyword>
<comment type="caution">
    <text evidence="8">The sequence shown here is derived from an EMBL/GenBank/DDBJ whole genome shotgun (WGS) entry which is preliminary data.</text>
</comment>
<dbReference type="InterPro" id="IPR029063">
    <property type="entry name" value="SAM-dependent_MTases_sf"/>
</dbReference>
<dbReference type="PROSITE" id="PS01230">
    <property type="entry name" value="TRMA_1"/>
    <property type="match status" value="1"/>
</dbReference>
<evidence type="ECO:0000313" key="11">
    <source>
        <dbReference type="Proteomes" id="UP000294958"/>
    </source>
</evidence>
<dbReference type="InterPro" id="IPR030390">
    <property type="entry name" value="MeTrfase_TrmA_AS"/>
</dbReference>
<evidence type="ECO:0000256" key="3">
    <source>
        <dbReference type="ARBA" id="ARBA00022679"/>
    </source>
</evidence>
<dbReference type="Pfam" id="PF05958">
    <property type="entry name" value="tRNA_U5-meth_tr"/>
    <property type="match status" value="1"/>
</dbReference>
<keyword evidence="1" id="KW-0479">Metal-binding</keyword>
<dbReference type="OrthoDB" id="9804590at2"/>
<dbReference type="EMBL" id="SNZF01000005">
    <property type="protein sequence ID" value="TDR36512.1"/>
    <property type="molecule type" value="Genomic_DNA"/>
</dbReference>
<evidence type="ECO:0000313" key="10">
    <source>
        <dbReference type="Proteomes" id="UP000019849"/>
    </source>
</evidence>
<accession>A0A011U183</accession>
<dbReference type="SUPFAM" id="SSF53335">
    <property type="entry name" value="S-adenosyl-L-methionine-dependent methyltransferases"/>
    <property type="match status" value="1"/>
</dbReference>
<keyword evidence="11" id="KW-1185">Reference proteome</keyword>
<feature type="binding site" evidence="6">
    <location>
        <position position="245"/>
    </location>
    <ligand>
        <name>S-adenosyl-L-methionine</name>
        <dbReference type="ChEBI" id="CHEBI:59789"/>
    </ligand>
</feature>
<proteinExistence type="inferred from homology"/>
<name>A0A011U183_9HYPH</name>
<dbReference type="RefSeq" id="WP_035023291.1">
    <property type="nucleotide sequence ID" value="NZ_KK073878.1"/>
</dbReference>
<dbReference type="Proteomes" id="UP000294958">
    <property type="component" value="Unassembled WGS sequence"/>
</dbReference>
<sequence>MSARFTIDRLGAQGDGVANTESGQVFIPFTLAGEVVTAARERDRATLMAVLEKSPLRVEPACRHFGDCGGCALQHLEDSAYRAWKRDKVVHALKGARIECEVDDLVPCAPHTRRRVTLSARRTEAGLLLGFNRHMSTQIVDLDECPIALPQIVGALDLLRELGSLICATPKPFHMTVTVTASGLDVAASDSGRMGERQRQIAANFVIGHGLARLSVDGEIIIEPQKPVVMFGAAAVPVPPGSFLQATEPAEQTMADLVGRHLARAKKVADLFAGCGSFALRLAAKSEVHAVEGEAAALAALDRGFRYAPGLKRVTSEKRDLFRRPLTFKELNAFDGLVFDPPRAGAEDQCRQIARSDVPLVAAVSCNPVTLARDLAILLAGGYRLRQVIPIDQFLWSAHVEAVALLEKPKKRR</sequence>
<dbReference type="PANTHER" id="PTHR11061:SF49">
    <property type="entry name" value="23S RRNA (URACIL(1939)-C(5))-METHYLTRANSFERASE RLMD"/>
    <property type="match status" value="1"/>
</dbReference>
<feature type="binding site" evidence="6">
    <location>
        <position position="272"/>
    </location>
    <ligand>
        <name>S-adenosyl-L-methionine</name>
        <dbReference type="ChEBI" id="CHEBI:59789"/>
    </ligand>
</feature>
<dbReference type="GO" id="GO:0070041">
    <property type="term" value="F:rRNA (uridine-C5-)-methyltransferase activity"/>
    <property type="evidence" value="ECO:0007669"/>
    <property type="project" value="TreeGrafter"/>
</dbReference>
<evidence type="ECO:0000256" key="6">
    <source>
        <dbReference type="PROSITE-ProRule" id="PRU01024"/>
    </source>
</evidence>
<dbReference type="SUPFAM" id="SSF50249">
    <property type="entry name" value="Nucleic acid-binding proteins"/>
    <property type="match status" value="1"/>
</dbReference>
<dbReference type="AlphaFoldDB" id="A0A011U183"/>
<evidence type="ECO:0000256" key="5">
    <source>
        <dbReference type="ARBA" id="ARBA00023014"/>
    </source>
</evidence>
<keyword evidence="5" id="KW-0411">Iron-sulfur</keyword>
<feature type="binding site" evidence="6">
    <location>
        <position position="340"/>
    </location>
    <ligand>
        <name>S-adenosyl-L-methionine</name>
        <dbReference type="ChEBI" id="CHEBI:59789"/>
    </ligand>
</feature>
<dbReference type="Gene3D" id="2.40.50.140">
    <property type="entry name" value="Nucleic acid-binding proteins"/>
    <property type="match status" value="1"/>
</dbReference>
<dbReference type="GO" id="GO:0070475">
    <property type="term" value="P:rRNA base methylation"/>
    <property type="evidence" value="ECO:0007669"/>
    <property type="project" value="TreeGrafter"/>
</dbReference>
<reference evidence="8 10" key="1">
    <citation type="submission" date="2014-02" db="EMBL/GenBank/DDBJ databases">
        <title>Aquamicrobium defluvii Genome sequencing.</title>
        <authorList>
            <person name="Wang X."/>
        </authorList>
    </citation>
    <scope>NUCLEOTIDE SEQUENCE [LARGE SCALE GENOMIC DNA]</scope>
    <source>
        <strain evidence="8 10">W13Z1</strain>
    </source>
</reference>
<feature type="active site" evidence="7">
    <location>
        <position position="366"/>
    </location>
</feature>
<evidence type="ECO:0000256" key="7">
    <source>
        <dbReference type="PROSITE-ProRule" id="PRU10015"/>
    </source>
</evidence>
<evidence type="ECO:0000313" key="9">
    <source>
        <dbReference type="EMBL" id="TDR36512.1"/>
    </source>
</evidence>
<keyword evidence="2 6" id="KW-0489">Methyltransferase</keyword>
<dbReference type="HOGENOM" id="CLU_014689_8_0_5"/>
<dbReference type="InterPro" id="IPR012340">
    <property type="entry name" value="NA-bd_OB-fold"/>
</dbReference>
<dbReference type="Proteomes" id="UP000019849">
    <property type="component" value="Unassembled WGS sequence"/>
</dbReference>
<gene>
    <name evidence="8" type="ORF">BG36_08480</name>
    <name evidence="9" type="ORF">DES43_105179</name>
</gene>
<feature type="binding site" evidence="6">
    <location>
        <position position="292"/>
    </location>
    <ligand>
        <name>S-adenosyl-L-methionine</name>
        <dbReference type="ChEBI" id="CHEBI:59789"/>
    </ligand>
</feature>
<protein>
    <submittedName>
        <fullName evidence="9">23S rRNA m(5)U-1939 methyltransferase</fullName>
    </submittedName>
    <submittedName>
        <fullName evidence="8">RNA methyltransferase</fullName>
    </submittedName>
</protein>